<keyword evidence="3" id="KW-1185">Reference proteome</keyword>
<dbReference type="Proteomes" id="UP000198462">
    <property type="component" value="Unassembled WGS sequence"/>
</dbReference>
<dbReference type="Pfam" id="PF02518">
    <property type="entry name" value="HATPase_c"/>
    <property type="match status" value="2"/>
</dbReference>
<feature type="domain" description="Histidine kinase" evidence="1">
    <location>
        <begin position="187"/>
        <end position="386"/>
    </location>
</feature>
<dbReference type="Gene3D" id="3.30.565.10">
    <property type="entry name" value="Histidine kinase-like ATPase, C-terminal domain"/>
    <property type="match status" value="2"/>
</dbReference>
<dbReference type="PANTHER" id="PTHR43065:SF23">
    <property type="entry name" value="SENSOR HISTIDINE KINASE PDTAS"/>
    <property type="match status" value="1"/>
</dbReference>
<evidence type="ECO:0000259" key="1">
    <source>
        <dbReference type="PROSITE" id="PS50109"/>
    </source>
</evidence>
<dbReference type="RefSeq" id="WP_088711145.1">
    <property type="nucleotide sequence ID" value="NZ_NFZT01000001.1"/>
</dbReference>
<protein>
    <recommendedName>
        <fullName evidence="1">Histidine kinase domain-containing protein</fullName>
    </recommendedName>
</protein>
<dbReference type="PANTHER" id="PTHR43065">
    <property type="entry name" value="SENSOR HISTIDINE KINASE"/>
    <property type="match status" value="1"/>
</dbReference>
<evidence type="ECO:0000313" key="2">
    <source>
        <dbReference type="EMBL" id="OWV32347.1"/>
    </source>
</evidence>
<sequence>MQITTVRIAAEPDIARVRQVGDRVSESLGLPRFGRTRAVTACLELARNALQYAGGGRVTFRAYRDGDQSLLAIAVSDQGPGIDNEKDIMRGRSTFGKDEGLGAGGLGLGLRGVRRIADRFDLKTGSEGTHIEISFEIPVNPATLPDRVKQAADELLTMEKTDPVAELSRQNRQLAEALAERELLISEVHHRTGNNLALILGFIQLSRRSTNSDETRQILLELEMRVHSVAKVHQELQRAQQSDQVDLLPFLKSVSNHAAEAFSSDDCQVNVHVGGASALVRSSVAIDLGLIAGELITNSFKHAFTGRSEGRIDVRFEHDDTVDGPGAFSLHIGDDGKGLAKEEKRPERPESLGWRMIRSMARRHGGTIATSSETGFQTVIEFPPELVLESD</sequence>
<comment type="caution">
    <text evidence="2">The sequence shown here is derived from an EMBL/GenBank/DDBJ whole genome shotgun (WGS) entry which is preliminary data.</text>
</comment>
<name>A0A219B1X6_9SPHN</name>
<gene>
    <name evidence="2" type="ORF">B5C34_02005</name>
</gene>
<dbReference type="InterPro" id="IPR011495">
    <property type="entry name" value="Sig_transdc_His_kin_sub2_dim/P"/>
</dbReference>
<dbReference type="SMART" id="SM00387">
    <property type="entry name" value="HATPase_c"/>
    <property type="match status" value="2"/>
</dbReference>
<dbReference type="PROSITE" id="PS50109">
    <property type="entry name" value="HIS_KIN"/>
    <property type="match status" value="1"/>
</dbReference>
<organism evidence="2 3">
    <name type="scientific">Pacificimonas flava</name>
    <dbReference type="NCBI Taxonomy" id="1234595"/>
    <lineage>
        <taxon>Bacteria</taxon>
        <taxon>Pseudomonadati</taxon>
        <taxon>Pseudomonadota</taxon>
        <taxon>Alphaproteobacteria</taxon>
        <taxon>Sphingomonadales</taxon>
        <taxon>Sphingosinicellaceae</taxon>
        <taxon>Pacificimonas</taxon>
    </lineage>
</organism>
<accession>A0A219B1X6</accession>
<dbReference type="EMBL" id="NFZT01000001">
    <property type="protein sequence ID" value="OWV32347.1"/>
    <property type="molecule type" value="Genomic_DNA"/>
</dbReference>
<dbReference type="InterPro" id="IPR003594">
    <property type="entry name" value="HATPase_dom"/>
</dbReference>
<evidence type="ECO:0000313" key="3">
    <source>
        <dbReference type="Proteomes" id="UP000198462"/>
    </source>
</evidence>
<dbReference type="AlphaFoldDB" id="A0A219B1X6"/>
<dbReference type="OrthoDB" id="7991996at2"/>
<proteinExistence type="predicted"/>
<reference evidence="3" key="1">
    <citation type="submission" date="2017-05" db="EMBL/GenBank/DDBJ databases">
        <authorList>
            <person name="Lin X."/>
        </authorList>
    </citation>
    <scope>NUCLEOTIDE SEQUENCE [LARGE SCALE GENOMIC DNA]</scope>
    <source>
        <strain evidence="3">JLT2012</strain>
    </source>
</reference>
<dbReference type="InterPro" id="IPR036890">
    <property type="entry name" value="HATPase_C_sf"/>
</dbReference>
<dbReference type="InterPro" id="IPR005467">
    <property type="entry name" value="His_kinase_dom"/>
</dbReference>
<dbReference type="Pfam" id="PF07568">
    <property type="entry name" value="HisKA_2"/>
    <property type="match status" value="1"/>
</dbReference>
<dbReference type="SUPFAM" id="SSF55874">
    <property type="entry name" value="ATPase domain of HSP90 chaperone/DNA topoisomerase II/histidine kinase"/>
    <property type="match status" value="2"/>
</dbReference>